<evidence type="ECO:0000256" key="2">
    <source>
        <dbReference type="ARBA" id="ARBA00022694"/>
    </source>
</evidence>
<dbReference type="InterPro" id="IPR032819">
    <property type="entry name" value="TruB_C"/>
</dbReference>
<dbReference type="CDD" id="cd02573">
    <property type="entry name" value="PseudoU_synth_EcTruB"/>
    <property type="match status" value="1"/>
</dbReference>
<evidence type="ECO:0000256" key="3">
    <source>
        <dbReference type="ARBA" id="ARBA00023235"/>
    </source>
</evidence>
<evidence type="ECO:0000259" key="5">
    <source>
        <dbReference type="Pfam" id="PF16198"/>
    </source>
</evidence>
<dbReference type="PANTHER" id="PTHR13767">
    <property type="entry name" value="TRNA-PSEUDOURIDINE SYNTHASE"/>
    <property type="match status" value="1"/>
</dbReference>
<dbReference type="GO" id="GO:0003723">
    <property type="term" value="F:RNA binding"/>
    <property type="evidence" value="ECO:0007669"/>
    <property type="project" value="InterPro"/>
</dbReference>
<dbReference type="Pfam" id="PF16198">
    <property type="entry name" value="TruB_C_2"/>
    <property type="match status" value="1"/>
</dbReference>
<sequence length="295" mass="31397">MQGFLLVDKPGGWTSHDVVAKVRGLLRTKKVGHAGTLDPMATGLLVLGVGACTKLLRFVQEGRKTYEATALFGVATDTLDADGRETEVLALRASADEIQAAAQSFVGNIEQVPPMTSAIKIDGQRLYELARKGQEVERPPRPITIYELAVDGIDAQPDSASVRFVVTCSKGTYIRTLADDIARRVGSRAHLTALRRTANGSLRVSDAHSIDALQTAADEGRAHEMLVSAAEGLPDLGRIDLPDDVAARVRNGVRLDAASVELGDCTVVRMVHEGSLLAVYERQGAVVVPAAVLPS</sequence>
<keyword evidence="3 6" id="KW-0413">Isomerase</keyword>
<gene>
    <name evidence="6" type="ORF">MNBD_ACTINO02-1973</name>
</gene>
<dbReference type="InterPro" id="IPR002501">
    <property type="entry name" value="PsdUridine_synth_N"/>
</dbReference>
<accession>A0A3B0SWK9</accession>
<dbReference type="EC" id="5.4.99.25" evidence="1"/>
<dbReference type="Gene3D" id="3.30.2350.10">
    <property type="entry name" value="Pseudouridine synthase"/>
    <property type="match status" value="1"/>
</dbReference>
<dbReference type="PANTHER" id="PTHR13767:SF2">
    <property type="entry name" value="PSEUDOURIDYLATE SYNTHASE TRUB1"/>
    <property type="match status" value="1"/>
</dbReference>
<feature type="domain" description="Pseudouridine synthase II N-terminal" evidence="4">
    <location>
        <begin position="23"/>
        <end position="174"/>
    </location>
</feature>
<keyword evidence="2" id="KW-0819">tRNA processing</keyword>
<dbReference type="InterPro" id="IPR020103">
    <property type="entry name" value="PsdUridine_synth_cat_dom_sf"/>
</dbReference>
<dbReference type="GO" id="GO:1990481">
    <property type="term" value="P:mRNA pseudouridine synthesis"/>
    <property type="evidence" value="ECO:0007669"/>
    <property type="project" value="TreeGrafter"/>
</dbReference>
<feature type="domain" description="tRNA pseudouridylate synthase B C-terminal" evidence="5">
    <location>
        <begin position="175"/>
        <end position="218"/>
    </location>
</feature>
<evidence type="ECO:0000259" key="4">
    <source>
        <dbReference type="Pfam" id="PF01509"/>
    </source>
</evidence>
<protein>
    <recommendedName>
        <fullName evidence="1">tRNA pseudouridine(55) synthase</fullName>
        <ecNumber evidence="1">5.4.99.25</ecNumber>
    </recommendedName>
</protein>
<dbReference type="EMBL" id="UOEK01000506">
    <property type="protein sequence ID" value="VAW08890.1"/>
    <property type="molecule type" value="Genomic_DNA"/>
</dbReference>
<dbReference type="GO" id="GO:0160148">
    <property type="term" value="F:tRNA pseudouridine(55) synthase activity"/>
    <property type="evidence" value="ECO:0007669"/>
    <property type="project" value="UniProtKB-EC"/>
</dbReference>
<dbReference type="NCBIfam" id="TIGR00431">
    <property type="entry name" value="TruB"/>
    <property type="match status" value="1"/>
</dbReference>
<name>A0A3B0SWK9_9ZZZZ</name>
<proteinExistence type="inferred from homology"/>
<dbReference type="Pfam" id="PF01509">
    <property type="entry name" value="TruB_N"/>
    <property type="match status" value="1"/>
</dbReference>
<dbReference type="HAMAP" id="MF_01080">
    <property type="entry name" value="TruB_bact"/>
    <property type="match status" value="1"/>
</dbReference>
<organism evidence="6">
    <name type="scientific">hydrothermal vent metagenome</name>
    <dbReference type="NCBI Taxonomy" id="652676"/>
    <lineage>
        <taxon>unclassified sequences</taxon>
        <taxon>metagenomes</taxon>
        <taxon>ecological metagenomes</taxon>
    </lineage>
</organism>
<dbReference type="GO" id="GO:0006400">
    <property type="term" value="P:tRNA modification"/>
    <property type="evidence" value="ECO:0007669"/>
    <property type="project" value="TreeGrafter"/>
</dbReference>
<reference evidence="6" key="1">
    <citation type="submission" date="2018-06" db="EMBL/GenBank/DDBJ databases">
        <authorList>
            <person name="Zhirakovskaya E."/>
        </authorList>
    </citation>
    <scope>NUCLEOTIDE SEQUENCE</scope>
</reference>
<evidence type="ECO:0000256" key="1">
    <source>
        <dbReference type="ARBA" id="ARBA00012787"/>
    </source>
</evidence>
<evidence type="ECO:0000313" key="6">
    <source>
        <dbReference type="EMBL" id="VAW08890.1"/>
    </source>
</evidence>
<dbReference type="AlphaFoldDB" id="A0A3B0SWK9"/>
<dbReference type="InterPro" id="IPR014780">
    <property type="entry name" value="tRNA_psdUridine_synth_TruB"/>
</dbReference>
<dbReference type="SUPFAM" id="SSF55120">
    <property type="entry name" value="Pseudouridine synthase"/>
    <property type="match status" value="1"/>
</dbReference>
<dbReference type="GO" id="GO:0005634">
    <property type="term" value="C:nucleus"/>
    <property type="evidence" value="ECO:0007669"/>
    <property type="project" value="TreeGrafter"/>
</dbReference>